<keyword evidence="6" id="KW-0560">Oxidoreductase</keyword>
<evidence type="ECO:0000256" key="5">
    <source>
        <dbReference type="ARBA" id="ARBA00022989"/>
    </source>
</evidence>
<reference evidence="13" key="1">
    <citation type="submission" date="2022-12" db="EMBL/GenBank/DDBJ databases">
        <authorList>
            <person name="Petersen C."/>
        </authorList>
    </citation>
    <scope>NUCLEOTIDE SEQUENCE</scope>
    <source>
        <strain evidence="13">IBT 29677</strain>
    </source>
</reference>
<name>A0A9X0BEQ8_9EURO</name>
<keyword evidence="8" id="KW-0472">Membrane</keyword>
<evidence type="ECO:0000313" key="14">
    <source>
        <dbReference type="Proteomes" id="UP001147747"/>
    </source>
</evidence>
<comment type="caution">
    <text evidence="13">The sequence shown here is derived from an EMBL/GenBank/DDBJ whole genome shotgun (WGS) entry which is preliminary data.</text>
</comment>
<dbReference type="SUPFAM" id="SSF51735">
    <property type="entry name" value="NAD(P)-binding Rossmann-fold domains"/>
    <property type="match status" value="1"/>
</dbReference>
<keyword evidence="14" id="KW-1185">Reference proteome</keyword>
<evidence type="ECO:0000256" key="12">
    <source>
        <dbReference type="RuleBase" id="RU000363"/>
    </source>
</evidence>
<accession>A0A9X0BEQ8</accession>
<dbReference type="FunFam" id="3.40.50.720:FF:000131">
    <property type="entry name" value="Short-chain dehydrogenase/reductase 3"/>
    <property type="match status" value="1"/>
</dbReference>
<dbReference type="GO" id="GO:0052650">
    <property type="term" value="F:all-trans-retinol dehydrogenase (NADP+) activity"/>
    <property type="evidence" value="ECO:0007669"/>
    <property type="project" value="UniProtKB-ARBA"/>
</dbReference>
<keyword evidence="4" id="KW-0521">NADP</keyword>
<evidence type="ECO:0000256" key="10">
    <source>
        <dbReference type="ARBA" id="ARBA00068717"/>
    </source>
</evidence>
<dbReference type="PANTHER" id="PTHR24322:SF736">
    <property type="entry name" value="RETINOL DEHYDROGENASE 10"/>
    <property type="match status" value="1"/>
</dbReference>
<dbReference type="PANTHER" id="PTHR24322">
    <property type="entry name" value="PKSB"/>
    <property type="match status" value="1"/>
</dbReference>
<comment type="subcellular location">
    <subcellularLocation>
        <location evidence="1">Membrane</location>
        <topology evidence="1">Multi-pass membrane protein</topology>
    </subcellularLocation>
</comment>
<gene>
    <name evidence="13" type="ORF">N7509_001138</name>
</gene>
<dbReference type="GeneID" id="81364755"/>
<dbReference type="RefSeq" id="XP_056494357.1">
    <property type="nucleotide sequence ID" value="XM_056625775.1"/>
</dbReference>
<evidence type="ECO:0000256" key="4">
    <source>
        <dbReference type="ARBA" id="ARBA00022857"/>
    </source>
</evidence>
<proteinExistence type="inferred from homology"/>
<evidence type="ECO:0000256" key="3">
    <source>
        <dbReference type="ARBA" id="ARBA00022692"/>
    </source>
</evidence>
<dbReference type="InterPro" id="IPR020904">
    <property type="entry name" value="Sc_DH/Rdtase_CS"/>
</dbReference>
<evidence type="ECO:0000256" key="8">
    <source>
        <dbReference type="ARBA" id="ARBA00023136"/>
    </source>
</evidence>
<comment type="function">
    <text evidence="9">Catalyzes the reduction of all-trans-retinal to all-trans-retinol in the presence of NADPH.</text>
</comment>
<keyword evidence="5" id="KW-1133">Transmembrane helix</keyword>
<evidence type="ECO:0000256" key="9">
    <source>
        <dbReference type="ARBA" id="ARBA00059620"/>
    </source>
</evidence>
<evidence type="ECO:0000256" key="6">
    <source>
        <dbReference type="ARBA" id="ARBA00023002"/>
    </source>
</evidence>
<dbReference type="Gene3D" id="3.40.50.720">
    <property type="entry name" value="NAD(P)-binding Rossmann-like Domain"/>
    <property type="match status" value="1"/>
</dbReference>
<keyword evidence="3" id="KW-0812">Transmembrane</keyword>
<keyword evidence="7" id="KW-0443">Lipid metabolism</keyword>
<dbReference type="OrthoDB" id="10253736at2759"/>
<reference evidence="13" key="2">
    <citation type="journal article" date="2023" name="IMA Fungus">
        <title>Comparative genomic study of the Penicillium genus elucidates a diverse pangenome and 15 lateral gene transfer events.</title>
        <authorList>
            <person name="Petersen C."/>
            <person name="Sorensen T."/>
            <person name="Nielsen M.R."/>
            <person name="Sondergaard T.E."/>
            <person name="Sorensen J.L."/>
            <person name="Fitzpatrick D.A."/>
            <person name="Frisvad J.C."/>
            <person name="Nielsen K.L."/>
        </authorList>
    </citation>
    <scope>NUCLEOTIDE SEQUENCE</scope>
    <source>
        <strain evidence="13">IBT 29677</strain>
    </source>
</reference>
<dbReference type="GO" id="GO:0016020">
    <property type="term" value="C:membrane"/>
    <property type="evidence" value="ECO:0007669"/>
    <property type="project" value="UniProtKB-SubCell"/>
</dbReference>
<evidence type="ECO:0000256" key="11">
    <source>
        <dbReference type="ARBA" id="ARBA00082544"/>
    </source>
</evidence>
<evidence type="ECO:0000256" key="7">
    <source>
        <dbReference type="ARBA" id="ARBA00023098"/>
    </source>
</evidence>
<dbReference type="EMBL" id="JAPZBU010000003">
    <property type="protein sequence ID" value="KAJ5414511.1"/>
    <property type="molecule type" value="Genomic_DNA"/>
</dbReference>
<sequence>MSNSSIFPREGLYIDPIIGGLRKTLLHPVVTSIFLYLVQTGRLSTLIPYERLVQLTAAASITLWLNEWLNVKSRNNWVIDDTWDWKKEVVVVTGGSGGIGAGISQRLAALGAKVIVLDIIPLTFEPGTKRIMYRKCDLSDEMEIANVCKEIRTEVGHPTVLVNNAGLSRGRTVVEGTYSDNIITLKTNLLAPFLLSKEFLPNMIQRNHGHVVNIASMSAYIPPPGIADYAASKAGLIAFHECLAQELQVLNAPKVRTSLAVLSFTKTPLFKGETNQSRFLMPLLHVETVVDAIVEALDSGLGKTIFLPGIFRFFAGLSVQRGAPDWFQNLIRGGTRSLNVEFKGRQKIDPNSGRLVG</sequence>
<dbReference type="InterPro" id="IPR002347">
    <property type="entry name" value="SDR_fam"/>
</dbReference>
<dbReference type="PRINTS" id="PR00081">
    <property type="entry name" value="GDHRDH"/>
</dbReference>
<dbReference type="Pfam" id="PF00106">
    <property type="entry name" value="adh_short"/>
    <property type="match status" value="1"/>
</dbReference>
<dbReference type="InterPro" id="IPR036291">
    <property type="entry name" value="NAD(P)-bd_dom_sf"/>
</dbReference>
<evidence type="ECO:0000256" key="1">
    <source>
        <dbReference type="ARBA" id="ARBA00004141"/>
    </source>
</evidence>
<evidence type="ECO:0000256" key="2">
    <source>
        <dbReference type="ARBA" id="ARBA00006484"/>
    </source>
</evidence>
<dbReference type="PRINTS" id="PR00080">
    <property type="entry name" value="SDRFAMILY"/>
</dbReference>
<dbReference type="Proteomes" id="UP001147747">
    <property type="component" value="Unassembled WGS sequence"/>
</dbReference>
<organism evidence="13 14">
    <name type="scientific">Penicillium cosmopolitanum</name>
    <dbReference type="NCBI Taxonomy" id="1131564"/>
    <lineage>
        <taxon>Eukaryota</taxon>
        <taxon>Fungi</taxon>
        <taxon>Dikarya</taxon>
        <taxon>Ascomycota</taxon>
        <taxon>Pezizomycotina</taxon>
        <taxon>Eurotiomycetes</taxon>
        <taxon>Eurotiomycetidae</taxon>
        <taxon>Eurotiales</taxon>
        <taxon>Aspergillaceae</taxon>
        <taxon>Penicillium</taxon>
    </lineage>
</organism>
<protein>
    <recommendedName>
        <fullName evidence="10">Short-chain dehydrogenase/reductase 3</fullName>
    </recommendedName>
    <alternativeName>
        <fullName evidence="11">Retinal short-chain dehydrogenase/reductase 1</fullName>
    </alternativeName>
</protein>
<evidence type="ECO:0000313" key="13">
    <source>
        <dbReference type="EMBL" id="KAJ5414511.1"/>
    </source>
</evidence>
<dbReference type="PROSITE" id="PS00061">
    <property type="entry name" value="ADH_SHORT"/>
    <property type="match status" value="1"/>
</dbReference>
<comment type="similarity">
    <text evidence="2 12">Belongs to the short-chain dehydrogenases/reductases (SDR) family.</text>
</comment>
<dbReference type="AlphaFoldDB" id="A0A9X0BEQ8"/>